<feature type="non-terminal residue" evidence="1">
    <location>
        <position position="1"/>
    </location>
</feature>
<name>X1MPA8_9ZZZZ</name>
<organism evidence="1">
    <name type="scientific">marine sediment metagenome</name>
    <dbReference type="NCBI Taxonomy" id="412755"/>
    <lineage>
        <taxon>unclassified sequences</taxon>
        <taxon>metagenomes</taxon>
        <taxon>ecological metagenomes</taxon>
    </lineage>
</organism>
<accession>X1MPA8</accession>
<reference evidence="1" key="1">
    <citation type="journal article" date="2014" name="Front. Microbiol.">
        <title>High frequency of phylogenetically diverse reductive dehalogenase-homologous genes in deep subseafloor sedimentary metagenomes.</title>
        <authorList>
            <person name="Kawai M."/>
            <person name="Futagami T."/>
            <person name="Toyoda A."/>
            <person name="Takaki Y."/>
            <person name="Nishi S."/>
            <person name="Hori S."/>
            <person name="Arai W."/>
            <person name="Tsubouchi T."/>
            <person name="Morono Y."/>
            <person name="Uchiyama I."/>
            <person name="Ito T."/>
            <person name="Fujiyama A."/>
            <person name="Inagaki F."/>
            <person name="Takami H."/>
        </authorList>
    </citation>
    <scope>NUCLEOTIDE SEQUENCE</scope>
    <source>
        <strain evidence="1">Expedition CK06-06</strain>
    </source>
</reference>
<comment type="caution">
    <text evidence="1">The sequence shown here is derived from an EMBL/GenBank/DDBJ whole genome shotgun (WGS) entry which is preliminary data.</text>
</comment>
<sequence>ILSPEVFGIGWAINFYALLERLRLIGQEISEEDFLMPTKSIKEVLEHSSAAD</sequence>
<gene>
    <name evidence="1" type="ORF">S06H3_16403</name>
</gene>
<dbReference type="AlphaFoldDB" id="X1MPA8"/>
<dbReference type="EMBL" id="BARV01008115">
    <property type="protein sequence ID" value="GAI16495.1"/>
    <property type="molecule type" value="Genomic_DNA"/>
</dbReference>
<proteinExistence type="predicted"/>
<protein>
    <submittedName>
        <fullName evidence="1">Uncharacterized protein</fullName>
    </submittedName>
</protein>
<evidence type="ECO:0000313" key="1">
    <source>
        <dbReference type="EMBL" id="GAI16495.1"/>
    </source>
</evidence>